<comment type="caution">
    <text evidence="2">The sequence shown here is derived from an EMBL/GenBank/DDBJ whole genome shotgun (WGS) entry which is preliminary data.</text>
</comment>
<keyword evidence="3" id="KW-1185">Reference proteome</keyword>
<feature type="signal peptide" evidence="1">
    <location>
        <begin position="1"/>
        <end position="22"/>
    </location>
</feature>
<dbReference type="EMBL" id="JBHUJC010000003">
    <property type="protein sequence ID" value="MFD2275263.1"/>
    <property type="molecule type" value="Genomic_DNA"/>
</dbReference>
<evidence type="ECO:0000313" key="3">
    <source>
        <dbReference type="Proteomes" id="UP001597297"/>
    </source>
</evidence>
<keyword evidence="1" id="KW-0732">Signal</keyword>
<name>A0ABW5E047_9BACT</name>
<evidence type="ECO:0000313" key="2">
    <source>
        <dbReference type="EMBL" id="MFD2275263.1"/>
    </source>
</evidence>
<feature type="chain" id="PRO_5046597800" description="Lipoprotein" evidence="1">
    <location>
        <begin position="23"/>
        <end position="155"/>
    </location>
</feature>
<organism evidence="2 3">
    <name type="scientific">Rubritalea spongiae</name>
    <dbReference type="NCBI Taxonomy" id="430797"/>
    <lineage>
        <taxon>Bacteria</taxon>
        <taxon>Pseudomonadati</taxon>
        <taxon>Verrucomicrobiota</taxon>
        <taxon>Verrucomicrobiia</taxon>
        <taxon>Verrucomicrobiales</taxon>
        <taxon>Rubritaleaceae</taxon>
        <taxon>Rubritalea</taxon>
    </lineage>
</organism>
<proteinExistence type="predicted"/>
<gene>
    <name evidence="2" type="ORF">ACFSQZ_02175</name>
</gene>
<dbReference type="RefSeq" id="WP_377095018.1">
    <property type="nucleotide sequence ID" value="NZ_JBHSJM010000001.1"/>
</dbReference>
<accession>A0ABW5E047</accession>
<sequence>MNVSLQLLAAPLILLSACASNAPELDVSVYQLKQTEIYDRDSPVARSEQQKRLRGAVSAEERAGRLGGYYTVEWSKGEMHDSTGPVEIVFLYRQAGTASKVHKKVRGFPASKRKGVTEFSVIGEEYQQDGRVLNWRSELYVGGELIAHDQSYLWQ</sequence>
<protein>
    <recommendedName>
        <fullName evidence="4">Lipoprotein</fullName>
    </recommendedName>
</protein>
<dbReference type="Proteomes" id="UP001597297">
    <property type="component" value="Unassembled WGS sequence"/>
</dbReference>
<reference evidence="3" key="1">
    <citation type="journal article" date="2019" name="Int. J. Syst. Evol. Microbiol.">
        <title>The Global Catalogue of Microorganisms (GCM) 10K type strain sequencing project: providing services to taxonomists for standard genome sequencing and annotation.</title>
        <authorList>
            <consortium name="The Broad Institute Genomics Platform"/>
            <consortium name="The Broad Institute Genome Sequencing Center for Infectious Disease"/>
            <person name="Wu L."/>
            <person name="Ma J."/>
        </authorList>
    </citation>
    <scope>NUCLEOTIDE SEQUENCE [LARGE SCALE GENOMIC DNA]</scope>
    <source>
        <strain evidence="3">JCM 16545</strain>
    </source>
</reference>
<evidence type="ECO:0008006" key="4">
    <source>
        <dbReference type="Google" id="ProtNLM"/>
    </source>
</evidence>
<evidence type="ECO:0000256" key="1">
    <source>
        <dbReference type="SAM" id="SignalP"/>
    </source>
</evidence>